<keyword evidence="2" id="KW-1185">Reference proteome</keyword>
<evidence type="ECO:0000313" key="2">
    <source>
        <dbReference type="Proteomes" id="UP001055879"/>
    </source>
</evidence>
<proteinExistence type="predicted"/>
<evidence type="ECO:0000313" key="1">
    <source>
        <dbReference type="EMBL" id="KAI3770098.1"/>
    </source>
</evidence>
<name>A0ACB9FGQ8_ARCLA</name>
<gene>
    <name evidence="1" type="ORF">L6452_01219</name>
</gene>
<dbReference type="EMBL" id="CM042047">
    <property type="protein sequence ID" value="KAI3770098.1"/>
    <property type="molecule type" value="Genomic_DNA"/>
</dbReference>
<accession>A0ACB9FGQ8</accession>
<comment type="caution">
    <text evidence="1">The sequence shown here is derived from an EMBL/GenBank/DDBJ whole genome shotgun (WGS) entry which is preliminary data.</text>
</comment>
<dbReference type="Proteomes" id="UP001055879">
    <property type="component" value="Linkage Group LG01"/>
</dbReference>
<reference evidence="1 2" key="2">
    <citation type="journal article" date="2022" name="Mol. Ecol. Resour.">
        <title>The genomes of chicory, endive, great burdock and yacon provide insights into Asteraceae paleo-polyploidization history and plant inulin production.</title>
        <authorList>
            <person name="Fan W."/>
            <person name="Wang S."/>
            <person name="Wang H."/>
            <person name="Wang A."/>
            <person name="Jiang F."/>
            <person name="Liu H."/>
            <person name="Zhao H."/>
            <person name="Xu D."/>
            <person name="Zhang Y."/>
        </authorList>
    </citation>
    <scope>NUCLEOTIDE SEQUENCE [LARGE SCALE GENOMIC DNA]</scope>
    <source>
        <strain evidence="2">cv. Niubang</strain>
    </source>
</reference>
<protein>
    <submittedName>
        <fullName evidence="1">Uncharacterized protein</fullName>
    </submittedName>
</protein>
<reference evidence="2" key="1">
    <citation type="journal article" date="2022" name="Mol. Ecol. Resour.">
        <title>The genomes of chicory, endive, great burdock and yacon provide insights into Asteraceae palaeo-polyploidization history and plant inulin production.</title>
        <authorList>
            <person name="Fan W."/>
            <person name="Wang S."/>
            <person name="Wang H."/>
            <person name="Wang A."/>
            <person name="Jiang F."/>
            <person name="Liu H."/>
            <person name="Zhao H."/>
            <person name="Xu D."/>
            <person name="Zhang Y."/>
        </authorList>
    </citation>
    <scope>NUCLEOTIDE SEQUENCE [LARGE SCALE GENOMIC DNA]</scope>
    <source>
        <strain evidence="2">cv. Niubang</strain>
    </source>
</reference>
<sequence length="719" mass="80474">MASISPTTFPSSAGTPATNPHKFVYSTPKFITRGRFNHRSSYSTHLFPHSLSRVSVSSSICRCHNNHKDIGDDNDKEKEGSRRWDSAFQENIRNTIKWFDDYMNGYWKYQKKDDEAKKDDSGDGVVKIEGEVVAVDGDGDKEWDWERWKKHFTEVDEQERVVSILKSHLSRAVVKEDYEDAARIKVAIAAAATNDTVGRVMSHLSKAIEEERYMDATFVRDYANAGLVGWWAGLSDDSKDPYGRIIHISAEHGRYLARSYSPRQLATAGDGAPLFEIFLTMDKNGEYKHQAVYLKRTEVSRDFPVVSSKSSGLISSMNPQDTVGDKGDPFAKDIEDTDDGKDMDDDSDMAEESAFENILRDMIPGAKDLKVKVLNVTTPGKIDKDLISKVVKQIVEEEDEEEKDTESEGIDGGDEVKGGTDEEQDNIDNIDVDSGNSIGDSEGKGQIAVKIVVGGLVQKVSNGTSRRDLLRVPAKLEKKSRSSFSFSVEKEKQQVSSGNAQSLKNKDARIHGMRSTDSVMFDLAKSIGRGKIPMKVLKDVGQLINLTLSRAKNRQPLSGSTTFNRIELPATKDPLNGLYVGSHGLYTSEVIHLRRKFGQWEEDGSMKELSNIEFYEYVEAVKLTGDPYVPAGQVAFRAKIGTKYQLPHKGIIPEEFGVVARYRGQGRLAEPGFQNPRWVDGELVILDGKYIKEGPVVGFVYWAPEYHFLVFFNQLRLKN</sequence>
<organism evidence="1 2">
    <name type="scientific">Arctium lappa</name>
    <name type="common">Greater burdock</name>
    <name type="synonym">Lappa major</name>
    <dbReference type="NCBI Taxonomy" id="4217"/>
    <lineage>
        <taxon>Eukaryota</taxon>
        <taxon>Viridiplantae</taxon>
        <taxon>Streptophyta</taxon>
        <taxon>Embryophyta</taxon>
        <taxon>Tracheophyta</taxon>
        <taxon>Spermatophyta</taxon>
        <taxon>Magnoliopsida</taxon>
        <taxon>eudicotyledons</taxon>
        <taxon>Gunneridae</taxon>
        <taxon>Pentapetalae</taxon>
        <taxon>asterids</taxon>
        <taxon>campanulids</taxon>
        <taxon>Asterales</taxon>
        <taxon>Asteraceae</taxon>
        <taxon>Carduoideae</taxon>
        <taxon>Cardueae</taxon>
        <taxon>Arctiinae</taxon>
        <taxon>Arctium</taxon>
    </lineage>
</organism>